<keyword evidence="3" id="KW-0812">Transmembrane</keyword>
<feature type="transmembrane region" description="Helical" evidence="3">
    <location>
        <begin position="45"/>
        <end position="63"/>
    </location>
</feature>
<dbReference type="InterPro" id="IPR043130">
    <property type="entry name" value="CDP-OH_PTrfase_TM_dom"/>
</dbReference>
<reference evidence="4 5" key="1">
    <citation type="journal article" date="2014" name="ISME J.">
        <title>Candidatus Competibacter-lineage genomes retrieved from metagenomes reveal functional metabolic diversity.</title>
        <authorList>
            <person name="McIlroy S.J."/>
            <person name="Albertsen M."/>
            <person name="Andresen E.K."/>
            <person name="Saunders A.M."/>
            <person name="Kristiansen R."/>
            <person name="Stokholm-Bjerregaard M."/>
            <person name="Nielsen K.L."/>
            <person name="Nielsen P.H."/>
        </authorList>
    </citation>
    <scope>NUCLEOTIDE SEQUENCE [LARGE SCALE GENOMIC DNA]</scope>
    <source>
        <strain evidence="4 5">Run_B_J11</strain>
    </source>
</reference>
<dbReference type="EMBL" id="CBTK010000079">
    <property type="protein sequence ID" value="CDH44482.1"/>
    <property type="molecule type" value="Genomic_DNA"/>
</dbReference>
<evidence type="ECO:0000256" key="2">
    <source>
        <dbReference type="RuleBase" id="RU003750"/>
    </source>
</evidence>
<dbReference type="AlphaFoldDB" id="A0A7U7GAF8"/>
<dbReference type="Proteomes" id="UP000019184">
    <property type="component" value="Unassembled WGS sequence"/>
</dbReference>
<feature type="transmembrane region" description="Helical" evidence="3">
    <location>
        <begin position="162"/>
        <end position="183"/>
    </location>
</feature>
<dbReference type="RefSeq" id="WP_051497516.1">
    <property type="nucleotide sequence ID" value="NZ_CBTK010000079.1"/>
</dbReference>
<feature type="transmembrane region" description="Helical" evidence="3">
    <location>
        <begin position="195"/>
        <end position="213"/>
    </location>
</feature>
<sequence>MNRSTAFPFQPLLISTLLTVVPAILLLASAASAIAARFQLPASYIIQSIAVLIGLLLTLLPFLPQHQPLQRLGAANTVTLLRAGIAALLAGLIGQAMLVASLAWLMAALAGIALLLDGVDGWLARRSQMQSIFGARFDMEVDAFFILVLAALVYQMDKAGVWVLLSGAMRYGFVALGYALPWLRQPLPPRQRRQTVCVFQTAILALCLIPPLLPPWTTRLTAVALGLLTLSFLVDTVWLARCRISGMSR</sequence>
<proteinExistence type="inferred from homology"/>
<protein>
    <submittedName>
        <fullName evidence="4">CDP-alcohol phosphatidyltransferase</fullName>
    </submittedName>
</protein>
<dbReference type="GO" id="GO:0016020">
    <property type="term" value="C:membrane"/>
    <property type="evidence" value="ECO:0007669"/>
    <property type="project" value="InterPro"/>
</dbReference>
<accession>A0A7U7GAF8</accession>
<evidence type="ECO:0000256" key="3">
    <source>
        <dbReference type="SAM" id="Phobius"/>
    </source>
</evidence>
<dbReference type="GO" id="GO:0008654">
    <property type="term" value="P:phospholipid biosynthetic process"/>
    <property type="evidence" value="ECO:0007669"/>
    <property type="project" value="InterPro"/>
</dbReference>
<feature type="transmembrane region" description="Helical" evidence="3">
    <location>
        <begin position="219"/>
        <end position="240"/>
    </location>
</feature>
<feature type="transmembrane region" description="Helical" evidence="3">
    <location>
        <begin position="75"/>
        <end position="93"/>
    </location>
</feature>
<keyword evidence="1 2" id="KW-0808">Transferase</keyword>
<feature type="transmembrane region" description="Helical" evidence="3">
    <location>
        <begin position="137"/>
        <end position="156"/>
    </location>
</feature>
<comment type="similarity">
    <text evidence="2">Belongs to the CDP-alcohol phosphatidyltransferase class-I family.</text>
</comment>
<name>A0A7U7GAF8_9GAMM</name>
<keyword evidence="3" id="KW-1133">Transmembrane helix</keyword>
<dbReference type="InterPro" id="IPR048254">
    <property type="entry name" value="CDP_ALCOHOL_P_TRANSF_CS"/>
</dbReference>
<feature type="transmembrane region" description="Helical" evidence="3">
    <location>
        <begin position="99"/>
        <end position="116"/>
    </location>
</feature>
<dbReference type="OrthoDB" id="9782011at2"/>
<evidence type="ECO:0000256" key="1">
    <source>
        <dbReference type="ARBA" id="ARBA00022679"/>
    </source>
</evidence>
<gene>
    <name evidence="4" type="ORF">BN874_170005</name>
</gene>
<dbReference type="GO" id="GO:0016780">
    <property type="term" value="F:phosphotransferase activity, for other substituted phosphate groups"/>
    <property type="evidence" value="ECO:0007669"/>
    <property type="project" value="InterPro"/>
</dbReference>
<dbReference type="Gene3D" id="1.20.120.1760">
    <property type="match status" value="1"/>
</dbReference>
<dbReference type="InterPro" id="IPR000462">
    <property type="entry name" value="CDP-OH_P_trans"/>
</dbReference>
<dbReference type="Pfam" id="PF01066">
    <property type="entry name" value="CDP-OH_P_transf"/>
    <property type="match status" value="1"/>
</dbReference>
<evidence type="ECO:0000313" key="5">
    <source>
        <dbReference type="Proteomes" id="UP000019184"/>
    </source>
</evidence>
<keyword evidence="5" id="KW-1185">Reference proteome</keyword>
<comment type="caution">
    <text evidence="4">The sequence shown here is derived from an EMBL/GenBank/DDBJ whole genome shotgun (WGS) entry which is preliminary data.</text>
</comment>
<organism evidence="4 5">
    <name type="scientific">Candidatus Contendobacter odensis Run_B_J11</name>
    <dbReference type="NCBI Taxonomy" id="1400861"/>
    <lineage>
        <taxon>Bacteria</taxon>
        <taxon>Pseudomonadati</taxon>
        <taxon>Pseudomonadota</taxon>
        <taxon>Gammaproteobacteria</taxon>
        <taxon>Candidatus Competibacteraceae</taxon>
        <taxon>Candidatus Contendibacter</taxon>
    </lineage>
</organism>
<keyword evidence="3" id="KW-0472">Membrane</keyword>
<dbReference type="PROSITE" id="PS00379">
    <property type="entry name" value="CDP_ALCOHOL_P_TRANSF"/>
    <property type="match status" value="1"/>
</dbReference>
<evidence type="ECO:0000313" key="4">
    <source>
        <dbReference type="EMBL" id="CDH44482.1"/>
    </source>
</evidence>